<proteinExistence type="predicted"/>
<organism evidence="2 3">
    <name type="scientific">Portunus trituberculatus</name>
    <name type="common">Swimming crab</name>
    <name type="synonym">Neptunus trituberculatus</name>
    <dbReference type="NCBI Taxonomy" id="210409"/>
    <lineage>
        <taxon>Eukaryota</taxon>
        <taxon>Metazoa</taxon>
        <taxon>Ecdysozoa</taxon>
        <taxon>Arthropoda</taxon>
        <taxon>Crustacea</taxon>
        <taxon>Multicrustacea</taxon>
        <taxon>Malacostraca</taxon>
        <taxon>Eumalacostraca</taxon>
        <taxon>Eucarida</taxon>
        <taxon>Decapoda</taxon>
        <taxon>Pleocyemata</taxon>
        <taxon>Brachyura</taxon>
        <taxon>Eubrachyura</taxon>
        <taxon>Portunoidea</taxon>
        <taxon>Portunidae</taxon>
        <taxon>Portuninae</taxon>
        <taxon>Portunus</taxon>
    </lineage>
</organism>
<comment type="caution">
    <text evidence="2">The sequence shown here is derived from an EMBL/GenBank/DDBJ whole genome shotgun (WGS) entry which is preliminary data.</text>
</comment>
<name>A0A5B7E848_PORTR</name>
<accession>A0A5B7E848</accession>
<evidence type="ECO:0000313" key="3">
    <source>
        <dbReference type="Proteomes" id="UP000324222"/>
    </source>
</evidence>
<evidence type="ECO:0000256" key="1">
    <source>
        <dbReference type="SAM" id="MobiDB-lite"/>
    </source>
</evidence>
<keyword evidence="3" id="KW-1185">Reference proteome</keyword>
<dbReference type="EMBL" id="VSRR010002087">
    <property type="protein sequence ID" value="MPC29527.1"/>
    <property type="molecule type" value="Genomic_DNA"/>
</dbReference>
<dbReference type="Proteomes" id="UP000324222">
    <property type="component" value="Unassembled WGS sequence"/>
</dbReference>
<sequence length="214" mass="22466">MCKWLSGRDLCSVCGQAPPASHDVVLQECDVDLFSLLPPLPEPLKCPPCPGAPVCLRPAAREAALKDKLNLDLLNFGAPLLKSLSDLQELGPAAPLGAPHHEMIACPSAPDLTSPPEGVFLFEEGESVCVKCCPDPVPSPAPSPLPSSSIPPPSHSCMPPLSTPPRPTTTIYSLPSPPISAQYNTASRHSSLSLSIQQLKIQICLCSGVLQESA</sequence>
<evidence type="ECO:0000313" key="2">
    <source>
        <dbReference type="EMBL" id="MPC29527.1"/>
    </source>
</evidence>
<gene>
    <name evidence="2" type="ORF">E2C01_022766</name>
</gene>
<feature type="compositionally biased region" description="Pro residues" evidence="1">
    <location>
        <begin position="141"/>
        <end position="154"/>
    </location>
</feature>
<dbReference type="OrthoDB" id="3175255at2759"/>
<dbReference type="AlphaFoldDB" id="A0A5B7E848"/>
<reference evidence="2 3" key="1">
    <citation type="submission" date="2019-05" db="EMBL/GenBank/DDBJ databases">
        <title>Another draft genome of Portunus trituberculatus and its Hox gene families provides insights of decapod evolution.</title>
        <authorList>
            <person name="Jeong J.-H."/>
            <person name="Song I."/>
            <person name="Kim S."/>
            <person name="Choi T."/>
            <person name="Kim D."/>
            <person name="Ryu S."/>
            <person name="Kim W."/>
        </authorList>
    </citation>
    <scope>NUCLEOTIDE SEQUENCE [LARGE SCALE GENOMIC DNA]</scope>
    <source>
        <tissue evidence="2">Muscle</tissue>
    </source>
</reference>
<feature type="region of interest" description="Disordered" evidence="1">
    <location>
        <begin position="141"/>
        <end position="170"/>
    </location>
</feature>
<protein>
    <submittedName>
        <fullName evidence="2">Uncharacterized protein</fullName>
    </submittedName>
</protein>